<dbReference type="GO" id="GO:0007234">
    <property type="term" value="P:osmosensory signaling via phosphorelay pathway"/>
    <property type="evidence" value="ECO:0007669"/>
    <property type="project" value="TreeGrafter"/>
</dbReference>
<evidence type="ECO:0000256" key="1">
    <source>
        <dbReference type="ARBA" id="ARBA00000085"/>
    </source>
</evidence>
<evidence type="ECO:0000256" key="2">
    <source>
        <dbReference type="ARBA" id="ARBA00012438"/>
    </source>
</evidence>
<dbReference type="OrthoDB" id="9811889at2"/>
<sequence>MNSLLTRQIRKHLGEDAKNDPNLKSFLEAIQASYLNYEDQLKMLQRAMSISSQELYDANQKLKQEADQQKQVILSLKDATNILNAVTYHKENQKSGEIKELSGIELANHIEEQAHTISEIEKQREIILQDLEKSNKELRDYAHVVSHDLKSPLRNINALINWIKEDGDISDEITYKNLNLIDENIEKMDNLINGILQYSVIDKKESSASMIDLNQFIKEILSLIQIPEHIDIEIIGKLPVLKSHKLRLQQLFENLITNAIASIDKKEGMITIAAEEQEKFWQFFIKDNGKGIAEKYHQKIFKIFQSINDDKKSTGIGLSIVQKIVDFYGGKIWLTSELNKGTTFYFTLKK</sequence>
<organism evidence="8 9">
    <name type="scientific">Aquimarina algicola</name>
    <dbReference type="NCBI Taxonomy" id="2589995"/>
    <lineage>
        <taxon>Bacteria</taxon>
        <taxon>Pseudomonadati</taxon>
        <taxon>Bacteroidota</taxon>
        <taxon>Flavobacteriia</taxon>
        <taxon>Flavobacteriales</taxon>
        <taxon>Flavobacteriaceae</taxon>
        <taxon>Aquimarina</taxon>
    </lineage>
</organism>
<evidence type="ECO:0000313" key="9">
    <source>
        <dbReference type="Proteomes" id="UP000315540"/>
    </source>
</evidence>
<evidence type="ECO:0000259" key="7">
    <source>
        <dbReference type="PROSITE" id="PS50109"/>
    </source>
</evidence>
<comment type="catalytic activity">
    <reaction evidence="1">
        <text>ATP + protein L-histidine = ADP + protein N-phospho-L-histidine.</text>
        <dbReference type="EC" id="2.7.13.3"/>
    </reaction>
</comment>
<keyword evidence="6" id="KW-0175">Coiled coil</keyword>
<dbReference type="AlphaFoldDB" id="A0A504JEM5"/>
<evidence type="ECO:0000256" key="5">
    <source>
        <dbReference type="ARBA" id="ARBA00022777"/>
    </source>
</evidence>
<keyword evidence="9" id="KW-1185">Reference proteome</keyword>
<name>A0A504JEM5_9FLAO</name>
<gene>
    <name evidence="8" type="ORF">FHK87_04585</name>
</gene>
<dbReference type="Pfam" id="PF00512">
    <property type="entry name" value="HisKA"/>
    <property type="match status" value="1"/>
</dbReference>
<reference evidence="8 9" key="1">
    <citation type="submission" date="2019-06" db="EMBL/GenBank/DDBJ databases">
        <authorList>
            <person name="Meng X."/>
        </authorList>
    </citation>
    <scope>NUCLEOTIDE SEQUENCE [LARGE SCALE GENOMIC DNA]</scope>
    <source>
        <strain evidence="8 9">M625</strain>
    </source>
</reference>
<evidence type="ECO:0000256" key="6">
    <source>
        <dbReference type="SAM" id="Coils"/>
    </source>
</evidence>
<dbReference type="InterPro" id="IPR003594">
    <property type="entry name" value="HATPase_dom"/>
</dbReference>
<dbReference type="InterPro" id="IPR036097">
    <property type="entry name" value="HisK_dim/P_sf"/>
</dbReference>
<dbReference type="InterPro" id="IPR050351">
    <property type="entry name" value="BphY/WalK/GraS-like"/>
</dbReference>
<dbReference type="SUPFAM" id="SSF47384">
    <property type="entry name" value="Homodimeric domain of signal transducing histidine kinase"/>
    <property type="match status" value="1"/>
</dbReference>
<dbReference type="Gene3D" id="1.10.287.130">
    <property type="match status" value="1"/>
</dbReference>
<dbReference type="GO" id="GO:0030295">
    <property type="term" value="F:protein kinase activator activity"/>
    <property type="evidence" value="ECO:0007669"/>
    <property type="project" value="TreeGrafter"/>
</dbReference>
<evidence type="ECO:0000313" key="8">
    <source>
        <dbReference type="EMBL" id="TPN86885.1"/>
    </source>
</evidence>
<protein>
    <recommendedName>
        <fullName evidence="2">histidine kinase</fullName>
        <ecNumber evidence="2">2.7.13.3</ecNumber>
    </recommendedName>
</protein>
<dbReference type="GO" id="GO:0000155">
    <property type="term" value="F:phosphorelay sensor kinase activity"/>
    <property type="evidence" value="ECO:0007669"/>
    <property type="project" value="InterPro"/>
</dbReference>
<dbReference type="InterPro" id="IPR005467">
    <property type="entry name" value="His_kinase_dom"/>
</dbReference>
<dbReference type="SMART" id="SM00388">
    <property type="entry name" value="HisKA"/>
    <property type="match status" value="1"/>
</dbReference>
<dbReference type="Gene3D" id="3.30.565.10">
    <property type="entry name" value="Histidine kinase-like ATPase, C-terminal domain"/>
    <property type="match status" value="1"/>
</dbReference>
<comment type="caution">
    <text evidence="8">The sequence shown here is derived from an EMBL/GenBank/DDBJ whole genome shotgun (WGS) entry which is preliminary data.</text>
</comment>
<dbReference type="PANTHER" id="PTHR42878">
    <property type="entry name" value="TWO-COMPONENT HISTIDINE KINASE"/>
    <property type="match status" value="1"/>
</dbReference>
<feature type="coiled-coil region" evidence="6">
    <location>
        <begin position="27"/>
        <end position="79"/>
    </location>
</feature>
<dbReference type="GO" id="GO:0000156">
    <property type="term" value="F:phosphorelay response regulator activity"/>
    <property type="evidence" value="ECO:0007669"/>
    <property type="project" value="TreeGrafter"/>
</dbReference>
<dbReference type="InterPro" id="IPR003661">
    <property type="entry name" value="HisK_dim/P_dom"/>
</dbReference>
<dbReference type="InterPro" id="IPR036890">
    <property type="entry name" value="HATPase_C_sf"/>
</dbReference>
<evidence type="ECO:0000256" key="3">
    <source>
        <dbReference type="ARBA" id="ARBA00022553"/>
    </source>
</evidence>
<dbReference type="EMBL" id="VFWZ01000002">
    <property type="protein sequence ID" value="TPN86885.1"/>
    <property type="molecule type" value="Genomic_DNA"/>
</dbReference>
<dbReference type="PANTHER" id="PTHR42878:SF15">
    <property type="entry name" value="BACTERIOPHYTOCHROME"/>
    <property type="match status" value="1"/>
</dbReference>
<dbReference type="Proteomes" id="UP000315540">
    <property type="component" value="Unassembled WGS sequence"/>
</dbReference>
<dbReference type="CDD" id="cd00082">
    <property type="entry name" value="HisKA"/>
    <property type="match status" value="1"/>
</dbReference>
<dbReference type="SUPFAM" id="SSF55874">
    <property type="entry name" value="ATPase domain of HSP90 chaperone/DNA topoisomerase II/histidine kinase"/>
    <property type="match status" value="1"/>
</dbReference>
<keyword evidence="5" id="KW-0418">Kinase</keyword>
<proteinExistence type="predicted"/>
<evidence type="ECO:0000256" key="4">
    <source>
        <dbReference type="ARBA" id="ARBA00022679"/>
    </source>
</evidence>
<dbReference type="SMART" id="SM00387">
    <property type="entry name" value="HATPase_c"/>
    <property type="match status" value="1"/>
</dbReference>
<dbReference type="Pfam" id="PF02518">
    <property type="entry name" value="HATPase_c"/>
    <property type="match status" value="1"/>
</dbReference>
<feature type="domain" description="Histidine kinase" evidence="7">
    <location>
        <begin position="144"/>
        <end position="350"/>
    </location>
</feature>
<dbReference type="RefSeq" id="WP_140590515.1">
    <property type="nucleotide sequence ID" value="NZ_VFWZ01000002.1"/>
</dbReference>
<dbReference type="EC" id="2.7.13.3" evidence="2"/>
<dbReference type="PROSITE" id="PS50109">
    <property type="entry name" value="HIS_KIN"/>
    <property type="match status" value="1"/>
</dbReference>
<dbReference type="PRINTS" id="PR00344">
    <property type="entry name" value="BCTRLSENSOR"/>
</dbReference>
<dbReference type="InterPro" id="IPR004358">
    <property type="entry name" value="Sig_transdc_His_kin-like_C"/>
</dbReference>
<accession>A0A504JEM5</accession>
<keyword evidence="4" id="KW-0808">Transferase</keyword>
<keyword evidence="3" id="KW-0597">Phosphoprotein</keyword>